<keyword evidence="14" id="KW-1185">Reference proteome</keyword>
<feature type="compositionally biased region" description="Basic and acidic residues" evidence="7">
    <location>
        <begin position="416"/>
        <end position="430"/>
    </location>
</feature>
<keyword evidence="8" id="KW-1133">Transmembrane helix</keyword>
<dbReference type="NCBIfam" id="TIGR01730">
    <property type="entry name" value="RND_mfp"/>
    <property type="match status" value="1"/>
</dbReference>
<evidence type="ECO:0000256" key="5">
    <source>
        <dbReference type="ARBA" id="ARBA00022519"/>
    </source>
</evidence>
<evidence type="ECO:0000313" key="14">
    <source>
        <dbReference type="Proteomes" id="UP000244248"/>
    </source>
</evidence>
<evidence type="ECO:0000256" key="1">
    <source>
        <dbReference type="ARBA" id="ARBA00004236"/>
    </source>
</evidence>
<feature type="domain" description="Multidrug resistance protein MdtA-like alpha-helical hairpin" evidence="9">
    <location>
        <begin position="130"/>
        <end position="200"/>
    </location>
</feature>
<keyword evidence="3" id="KW-0813">Transport</keyword>
<dbReference type="SUPFAM" id="SSF111369">
    <property type="entry name" value="HlyD-like secretion proteins"/>
    <property type="match status" value="1"/>
</dbReference>
<comment type="caution">
    <text evidence="13">The sequence shown here is derived from an EMBL/GenBank/DDBJ whole genome shotgun (WGS) entry which is preliminary data.</text>
</comment>
<keyword evidence="8" id="KW-0812">Transmembrane</keyword>
<dbReference type="PANTHER" id="PTHR30469:SF12">
    <property type="entry name" value="MULTIDRUG RESISTANCE PROTEIN MDTA"/>
    <property type="match status" value="1"/>
</dbReference>
<name>A0A2T5MBK1_9GAMM</name>
<protein>
    <submittedName>
        <fullName evidence="13">Multidrug transporter subunit MdtA</fullName>
    </submittedName>
</protein>
<evidence type="ECO:0000259" key="10">
    <source>
        <dbReference type="Pfam" id="PF25917"/>
    </source>
</evidence>
<dbReference type="EMBL" id="QANS01000008">
    <property type="protein sequence ID" value="PTU29114.1"/>
    <property type="molecule type" value="Genomic_DNA"/>
</dbReference>
<dbReference type="PANTHER" id="PTHR30469">
    <property type="entry name" value="MULTIDRUG RESISTANCE PROTEIN MDTA"/>
    <property type="match status" value="1"/>
</dbReference>
<comment type="subcellular location">
    <subcellularLocation>
        <location evidence="1">Cell membrane</location>
    </subcellularLocation>
</comment>
<evidence type="ECO:0000259" key="9">
    <source>
        <dbReference type="Pfam" id="PF25876"/>
    </source>
</evidence>
<dbReference type="Pfam" id="PF25876">
    <property type="entry name" value="HH_MFP_RND"/>
    <property type="match status" value="1"/>
</dbReference>
<dbReference type="OrthoDB" id="9783047at2"/>
<evidence type="ECO:0000256" key="3">
    <source>
        <dbReference type="ARBA" id="ARBA00022448"/>
    </source>
</evidence>
<feature type="transmembrane region" description="Helical" evidence="8">
    <location>
        <begin position="25"/>
        <end position="42"/>
    </location>
</feature>
<dbReference type="InterPro" id="IPR058626">
    <property type="entry name" value="MdtA-like_b-barrel"/>
</dbReference>
<reference evidence="13 14" key="1">
    <citation type="submission" date="2018-04" db="EMBL/GenBank/DDBJ databases">
        <title>Novel species isolated from glacier.</title>
        <authorList>
            <person name="Liu Q."/>
            <person name="Xin Y.-H."/>
        </authorList>
    </citation>
    <scope>NUCLEOTIDE SEQUENCE [LARGE SCALE GENOMIC DNA]</scope>
    <source>
        <strain evidence="13 14">GT1R17</strain>
    </source>
</reference>
<dbReference type="Proteomes" id="UP000244248">
    <property type="component" value="Unassembled WGS sequence"/>
</dbReference>
<sequence>MSAGPDQANSYQRATGAPRKRRSKWWWLVVVVVIASIGWIIWSAKHQPAQAAGGRKAGMAGKAMTVNVAAARSGDINLYLFGLGTVTPLATVTVKPRVDGQLMRILFNEGQEVKAGDLLAEIDPRPFQVQLSQAQGQRARDQAQLEAARLDLERYNTLYTQDSIAKQQVDQQASLVKQYEGTVKTDQAAVDDAKLQLTYSRVTAPVSGRVGLRQVDPGNIVSTGDANGIVVITQLKPINVQFSLPEDNLQSVLEQIRAGTKLPVDAYDRAQTTLLDSGSLLTIDNQIDPTTGSVKLKSTFANKAEKLFPNQFVNVRMLLTTKRGVTLIPSAAIQQGASAVGTYVYVLQPDSTVSVRKIKAGTVEGDNTEVVSGLKVGEQVVIDGVDKLREGAKVALPNAKPADGAPATDGKKKKREGGGDKPRHKRPAAE</sequence>
<evidence type="ECO:0000259" key="12">
    <source>
        <dbReference type="Pfam" id="PF25967"/>
    </source>
</evidence>
<organism evidence="13 14">
    <name type="scientific">Stenotrophobium rhamnosiphilum</name>
    <dbReference type="NCBI Taxonomy" id="2029166"/>
    <lineage>
        <taxon>Bacteria</taxon>
        <taxon>Pseudomonadati</taxon>
        <taxon>Pseudomonadota</taxon>
        <taxon>Gammaproteobacteria</taxon>
        <taxon>Nevskiales</taxon>
        <taxon>Nevskiaceae</taxon>
        <taxon>Stenotrophobium</taxon>
    </lineage>
</organism>
<feature type="domain" description="Multidrug resistance protein MdtA-like beta-barrel" evidence="11">
    <location>
        <begin position="237"/>
        <end position="320"/>
    </location>
</feature>
<feature type="domain" description="Multidrug resistance protein MdtA-like barrel-sandwich hybrid" evidence="10">
    <location>
        <begin position="91"/>
        <end position="233"/>
    </location>
</feature>
<dbReference type="Gene3D" id="1.10.287.470">
    <property type="entry name" value="Helix hairpin bin"/>
    <property type="match status" value="1"/>
</dbReference>
<evidence type="ECO:0000256" key="8">
    <source>
        <dbReference type="SAM" id="Phobius"/>
    </source>
</evidence>
<dbReference type="InterPro" id="IPR006143">
    <property type="entry name" value="RND_pump_MFP"/>
</dbReference>
<dbReference type="InterPro" id="IPR058627">
    <property type="entry name" value="MdtA-like_C"/>
</dbReference>
<dbReference type="AlphaFoldDB" id="A0A2T5MBK1"/>
<evidence type="ECO:0000256" key="7">
    <source>
        <dbReference type="SAM" id="MobiDB-lite"/>
    </source>
</evidence>
<dbReference type="Gene3D" id="2.40.420.20">
    <property type="match status" value="1"/>
</dbReference>
<dbReference type="Pfam" id="PF25944">
    <property type="entry name" value="Beta-barrel_RND"/>
    <property type="match status" value="1"/>
</dbReference>
<evidence type="ECO:0000256" key="6">
    <source>
        <dbReference type="ARBA" id="ARBA00023136"/>
    </source>
</evidence>
<dbReference type="Pfam" id="PF25967">
    <property type="entry name" value="RND-MFP_C"/>
    <property type="match status" value="1"/>
</dbReference>
<evidence type="ECO:0000259" key="11">
    <source>
        <dbReference type="Pfam" id="PF25944"/>
    </source>
</evidence>
<dbReference type="RefSeq" id="WP_107941645.1">
    <property type="nucleotide sequence ID" value="NZ_QANS01000008.1"/>
</dbReference>
<evidence type="ECO:0000256" key="2">
    <source>
        <dbReference type="ARBA" id="ARBA00009477"/>
    </source>
</evidence>
<dbReference type="GO" id="GO:0015562">
    <property type="term" value="F:efflux transmembrane transporter activity"/>
    <property type="evidence" value="ECO:0007669"/>
    <property type="project" value="TreeGrafter"/>
</dbReference>
<dbReference type="Gene3D" id="2.40.30.170">
    <property type="match status" value="1"/>
</dbReference>
<keyword evidence="5" id="KW-0997">Cell inner membrane</keyword>
<keyword evidence="4" id="KW-1003">Cell membrane</keyword>
<dbReference type="NCBIfam" id="NF008589">
    <property type="entry name" value="PRK11556.1"/>
    <property type="match status" value="1"/>
</dbReference>
<dbReference type="InterPro" id="IPR058625">
    <property type="entry name" value="MdtA-like_BSH"/>
</dbReference>
<feature type="domain" description="Multidrug resistance protein MdtA-like C-terminal permuted SH3" evidence="12">
    <location>
        <begin position="326"/>
        <end position="387"/>
    </location>
</feature>
<proteinExistence type="inferred from homology"/>
<dbReference type="Pfam" id="PF25917">
    <property type="entry name" value="BSH_RND"/>
    <property type="match status" value="1"/>
</dbReference>
<keyword evidence="6 8" id="KW-0472">Membrane</keyword>
<evidence type="ECO:0000313" key="13">
    <source>
        <dbReference type="EMBL" id="PTU29114.1"/>
    </source>
</evidence>
<feature type="region of interest" description="Disordered" evidence="7">
    <location>
        <begin position="393"/>
        <end position="430"/>
    </location>
</feature>
<dbReference type="GO" id="GO:1990281">
    <property type="term" value="C:efflux pump complex"/>
    <property type="evidence" value="ECO:0007669"/>
    <property type="project" value="TreeGrafter"/>
</dbReference>
<comment type="similarity">
    <text evidence="2">Belongs to the membrane fusion protein (MFP) (TC 8.A.1) family.</text>
</comment>
<gene>
    <name evidence="13" type="ORF">CJD38_17325</name>
</gene>
<dbReference type="Gene3D" id="2.40.50.100">
    <property type="match status" value="1"/>
</dbReference>
<accession>A0A2T5MBK1</accession>
<dbReference type="InterPro" id="IPR058624">
    <property type="entry name" value="MdtA-like_HH"/>
</dbReference>
<evidence type="ECO:0000256" key="4">
    <source>
        <dbReference type="ARBA" id="ARBA00022475"/>
    </source>
</evidence>